<reference evidence="1 2" key="3">
    <citation type="journal article" date="2022" name="Microbiol. Spectr.">
        <title>Folding features and dynamics of 3D genome architecture in plant fungal pathogens.</title>
        <authorList>
            <person name="Xia C."/>
        </authorList>
    </citation>
    <scope>NUCLEOTIDE SEQUENCE [LARGE SCALE GENOMIC DNA]</scope>
    <source>
        <strain evidence="1 2">93-210</strain>
    </source>
</reference>
<proteinExistence type="predicted"/>
<organism evidence="1 2">
    <name type="scientific">Puccinia striiformis f. sp. tritici</name>
    <dbReference type="NCBI Taxonomy" id="168172"/>
    <lineage>
        <taxon>Eukaryota</taxon>
        <taxon>Fungi</taxon>
        <taxon>Dikarya</taxon>
        <taxon>Basidiomycota</taxon>
        <taxon>Pucciniomycotina</taxon>
        <taxon>Pucciniomycetes</taxon>
        <taxon>Pucciniales</taxon>
        <taxon>Pucciniaceae</taxon>
        <taxon>Puccinia</taxon>
    </lineage>
</organism>
<accession>A0ACC0DP30</accession>
<dbReference type="Proteomes" id="UP001060170">
    <property type="component" value="Chromosome 17"/>
</dbReference>
<sequence>MGAHLRNGRNISAEQQQRNLEHLSKFPISPAAAERLRRVREQLAASTGNRENLLPSGSDRFQSRSIAEGHQSVRDLPSSSIEQINPKQHTSYLAGLINELDNNENTRFEQIKRRLGDMTQNVNTLNNKLNSDPASEHHKAPPPHLHYNNPFLNQAHIPPPASQENPAHFQPSPVLPPQIT</sequence>
<dbReference type="EMBL" id="CM045881">
    <property type="protein sequence ID" value="KAI7936670.1"/>
    <property type="molecule type" value="Genomic_DNA"/>
</dbReference>
<keyword evidence="2" id="KW-1185">Reference proteome</keyword>
<reference evidence="2" key="2">
    <citation type="journal article" date="2018" name="Mol. Plant Microbe Interact.">
        <title>Genome sequence resources for the wheat stripe rust pathogen (Puccinia striiformis f. sp. tritici) and the barley stripe rust pathogen (Puccinia striiformis f. sp. hordei).</title>
        <authorList>
            <person name="Xia C."/>
            <person name="Wang M."/>
            <person name="Yin C."/>
            <person name="Cornejo O.E."/>
            <person name="Hulbert S.H."/>
            <person name="Chen X."/>
        </authorList>
    </citation>
    <scope>NUCLEOTIDE SEQUENCE [LARGE SCALE GENOMIC DNA]</scope>
    <source>
        <strain evidence="2">93-210</strain>
    </source>
</reference>
<evidence type="ECO:0000313" key="2">
    <source>
        <dbReference type="Proteomes" id="UP001060170"/>
    </source>
</evidence>
<protein>
    <submittedName>
        <fullName evidence="1">Uncharacterized protein</fullName>
    </submittedName>
</protein>
<gene>
    <name evidence="1" type="ORF">MJO28_015569</name>
</gene>
<name>A0ACC0DP30_9BASI</name>
<reference evidence="2" key="1">
    <citation type="journal article" date="2018" name="BMC Genomics">
        <title>Genomic insights into host adaptation between the wheat stripe rust pathogen (Puccinia striiformis f. sp. tritici) and the barley stripe rust pathogen (Puccinia striiformis f. sp. hordei).</title>
        <authorList>
            <person name="Xia C."/>
            <person name="Wang M."/>
            <person name="Yin C."/>
            <person name="Cornejo O.E."/>
            <person name="Hulbert S.H."/>
            <person name="Chen X."/>
        </authorList>
    </citation>
    <scope>NUCLEOTIDE SEQUENCE [LARGE SCALE GENOMIC DNA]</scope>
    <source>
        <strain evidence="2">93-210</strain>
    </source>
</reference>
<comment type="caution">
    <text evidence="1">The sequence shown here is derived from an EMBL/GenBank/DDBJ whole genome shotgun (WGS) entry which is preliminary data.</text>
</comment>
<evidence type="ECO:0000313" key="1">
    <source>
        <dbReference type="EMBL" id="KAI7936670.1"/>
    </source>
</evidence>